<feature type="compositionally biased region" description="Polar residues" evidence="1">
    <location>
        <begin position="77"/>
        <end position="90"/>
    </location>
</feature>
<dbReference type="AlphaFoldDB" id="A0AA47M4H5"/>
<feature type="region of interest" description="Disordered" evidence="1">
    <location>
        <begin position="42"/>
        <end position="179"/>
    </location>
</feature>
<feature type="compositionally biased region" description="Basic and acidic residues" evidence="1">
    <location>
        <begin position="57"/>
        <end position="76"/>
    </location>
</feature>
<dbReference type="Proteomes" id="UP001174136">
    <property type="component" value="Unassembled WGS sequence"/>
</dbReference>
<feature type="region of interest" description="Disordered" evidence="1">
    <location>
        <begin position="1"/>
        <end position="21"/>
    </location>
</feature>
<name>A0AA47M4H5_MERPO</name>
<evidence type="ECO:0000256" key="1">
    <source>
        <dbReference type="SAM" id="MobiDB-lite"/>
    </source>
</evidence>
<keyword evidence="3" id="KW-1185">Reference proteome</keyword>
<gene>
    <name evidence="2" type="ORF">N1851_031010</name>
</gene>
<evidence type="ECO:0000313" key="2">
    <source>
        <dbReference type="EMBL" id="KAK0133485.1"/>
    </source>
</evidence>
<comment type="caution">
    <text evidence="2">The sequence shown here is derived from an EMBL/GenBank/DDBJ whole genome shotgun (WGS) entry which is preliminary data.</text>
</comment>
<sequence>MFREKARIEEHRQRTLAEAERNKADVETGLKVLQLEREAVAASREAEVYEAAADLDEERRSDLGDEERAQRTREYVQNHTPVQNAQQLLPESQHAPIKPNPPLHQSPQTPHHHVSYPQHAPIESNPPLHQSPQTPHHHVSYPQHAGMGFEHQQNSATERQPAAVPPPRVSSEGYTNMSPQIPDFATYLIRREMVSSGLT</sequence>
<proteinExistence type="predicted"/>
<accession>A0AA47M4H5</accession>
<evidence type="ECO:0000313" key="3">
    <source>
        <dbReference type="Proteomes" id="UP001174136"/>
    </source>
</evidence>
<protein>
    <submittedName>
        <fullName evidence="2">Uncharacterized protein</fullName>
    </submittedName>
</protein>
<dbReference type="EMBL" id="JAOPHQ010005985">
    <property type="protein sequence ID" value="KAK0133485.1"/>
    <property type="molecule type" value="Genomic_DNA"/>
</dbReference>
<organism evidence="2 3">
    <name type="scientific">Merluccius polli</name>
    <name type="common">Benguela hake</name>
    <name type="synonym">Merluccius cadenati</name>
    <dbReference type="NCBI Taxonomy" id="89951"/>
    <lineage>
        <taxon>Eukaryota</taxon>
        <taxon>Metazoa</taxon>
        <taxon>Chordata</taxon>
        <taxon>Craniata</taxon>
        <taxon>Vertebrata</taxon>
        <taxon>Euteleostomi</taxon>
        <taxon>Actinopterygii</taxon>
        <taxon>Neopterygii</taxon>
        <taxon>Teleostei</taxon>
        <taxon>Neoteleostei</taxon>
        <taxon>Acanthomorphata</taxon>
        <taxon>Zeiogadaria</taxon>
        <taxon>Gadariae</taxon>
        <taxon>Gadiformes</taxon>
        <taxon>Gadoidei</taxon>
        <taxon>Merlucciidae</taxon>
        <taxon>Merluccius</taxon>
    </lineage>
</organism>
<reference evidence="2" key="1">
    <citation type="journal article" date="2023" name="Front. Mar. Sci.">
        <title>A new Merluccius polli reference genome to investigate the effects of global change in West African waters.</title>
        <authorList>
            <person name="Mateo J.L."/>
            <person name="Blanco-Fernandez C."/>
            <person name="Garcia-Vazquez E."/>
            <person name="Machado-Schiaffino G."/>
        </authorList>
    </citation>
    <scope>NUCLEOTIDE SEQUENCE</scope>
    <source>
        <strain evidence="2">C29</strain>
        <tissue evidence="2">Fin</tissue>
    </source>
</reference>